<keyword evidence="5" id="KW-0804">Transcription</keyword>
<dbReference type="InterPro" id="IPR007630">
    <property type="entry name" value="RNA_pol_sigma70_r4"/>
</dbReference>
<dbReference type="Gene3D" id="1.20.120.1810">
    <property type="match status" value="1"/>
</dbReference>
<evidence type="ECO:0000313" key="9">
    <source>
        <dbReference type="Proteomes" id="UP000266841"/>
    </source>
</evidence>
<dbReference type="GO" id="GO:0003677">
    <property type="term" value="F:DNA binding"/>
    <property type="evidence" value="ECO:0007669"/>
    <property type="project" value="UniProtKB-KW"/>
</dbReference>
<keyword evidence="9" id="KW-1185">Reference proteome</keyword>
<feature type="domain" description="RNA polymerase sigma-70" evidence="7">
    <location>
        <begin position="356"/>
        <end position="369"/>
    </location>
</feature>
<dbReference type="EMBL" id="AGNL01046691">
    <property type="protein sequence ID" value="EJK47721.1"/>
    <property type="molecule type" value="Genomic_DNA"/>
</dbReference>
<evidence type="ECO:0000256" key="3">
    <source>
        <dbReference type="ARBA" id="ARBA00023082"/>
    </source>
</evidence>
<feature type="region of interest" description="Disordered" evidence="6">
    <location>
        <begin position="70"/>
        <end position="125"/>
    </location>
</feature>
<evidence type="ECO:0000256" key="1">
    <source>
        <dbReference type="ARBA" id="ARBA00007788"/>
    </source>
</evidence>
<dbReference type="InterPro" id="IPR013325">
    <property type="entry name" value="RNA_pol_sigma_r2"/>
</dbReference>
<dbReference type="PANTHER" id="PTHR30603">
    <property type="entry name" value="RNA POLYMERASE SIGMA FACTOR RPO"/>
    <property type="match status" value="1"/>
</dbReference>
<dbReference type="Pfam" id="PF04545">
    <property type="entry name" value="Sigma70_r4"/>
    <property type="match status" value="1"/>
</dbReference>
<evidence type="ECO:0000256" key="5">
    <source>
        <dbReference type="ARBA" id="ARBA00023163"/>
    </source>
</evidence>
<feature type="region of interest" description="Disordered" evidence="6">
    <location>
        <begin position="20"/>
        <end position="46"/>
    </location>
</feature>
<feature type="compositionally biased region" description="Basic residues" evidence="6">
    <location>
        <begin position="231"/>
        <end position="243"/>
    </location>
</feature>
<reference evidence="8 9" key="1">
    <citation type="journal article" date="2012" name="Genome Biol.">
        <title>Genome and low-iron response of an oceanic diatom adapted to chronic iron limitation.</title>
        <authorList>
            <person name="Lommer M."/>
            <person name="Specht M."/>
            <person name="Roy A.S."/>
            <person name="Kraemer L."/>
            <person name="Andreson R."/>
            <person name="Gutowska M.A."/>
            <person name="Wolf J."/>
            <person name="Bergner S.V."/>
            <person name="Schilhabel M.B."/>
            <person name="Klostermeier U.C."/>
            <person name="Beiko R.G."/>
            <person name="Rosenstiel P."/>
            <person name="Hippler M."/>
            <person name="Laroche J."/>
        </authorList>
    </citation>
    <scope>NUCLEOTIDE SEQUENCE [LARGE SCALE GENOMIC DNA]</scope>
    <source>
        <strain evidence="8 9">CCMP1005</strain>
    </source>
</reference>
<keyword evidence="4" id="KW-0238">DNA-binding</keyword>
<comment type="similarity">
    <text evidence="1">Belongs to the sigma-70 factor family.</text>
</comment>
<accession>K0RFN3</accession>
<evidence type="ECO:0000256" key="2">
    <source>
        <dbReference type="ARBA" id="ARBA00023015"/>
    </source>
</evidence>
<comment type="caution">
    <text evidence="8">The sequence shown here is derived from an EMBL/GenBank/DDBJ whole genome shotgun (WGS) entry which is preliminary data.</text>
</comment>
<name>K0RFN3_THAOC</name>
<evidence type="ECO:0000256" key="6">
    <source>
        <dbReference type="SAM" id="MobiDB-lite"/>
    </source>
</evidence>
<dbReference type="AlphaFoldDB" id="K0RFN3"/>
<proteinExistence type="inferred from homology"/>
<keyword evidence="3" id="KW-0731">Sigma factor</keyword>
<evidence type="ECO:0000259" key="7">
    <source>
        <dbReference type="PROSITE" id="PS00715"/>
    </source>
</evidence>
<organism evidence="8 9">
    <name type="scientific">Thalassiosira oceanica</name>
    <name type="common">Marine diatom</name>
    <dbReference type="NCBI Taxonomy" id="159749"/>
    <lineage>
        <taxon>Eukaryota</taxon>
        <taxon>Sar</taxon>
        <taxon>Stramenopiles</taxon>
        <taxon>Ochrophyta</taxon>
        <taxon>Bacillariophyta</taxon>
        <taxon>Coscinodiscophyceae</taxon>
        <taxon>Thalassiosirophycidae</taxon>
        <taxon>Thalassiosirales</taxon>
        <taxon>Thalassiosiraceae</taxon>
        <taxon>Thalassiosira</taxon>
    </lineage>
</organism>
<evidence type="ECO:0000313" key="8">
    <source>
        <dbReference type="EMBL" id="EJK47721.1"/>
    </source>
</evidence>
<keyword evidence="2" id="KW-0805">Transcription regulation</keyword>
<gene>
    <name evidence="8" type="ORF">THAOC_33541</name>
</gene>
<dbReference type="InterPro" id="IPR000943">
    <property type="entry name" value="RNA_pol_sigma70"/>
</dbReference>
<dbReference type="InterPro" id="IPR013324">
    <property type="entry name" value="RNA_pol_sigma_r3/r4-like"/>
</dbReference>
<dbReference type="GO" id="GO:0016987">
    <property type="term" value="F:sigma factor activity"/>
    <property type="evidence" value="ECO:0007669"/>
    <property type="project" value="UniProtKB-KW"/>
</dbReference>
<dbReference type="OrthoDB" id="206108at2759"/>
<evidence type="ECO:0000256" key="4">
    <source>
        <dbReference type="ARBA" id="ARBA00023125"/>
    </source>
</evidence>
<protein>
    <recommendedName>
        <fullName evidence="7">RNA polymerase sigma-70 domain-containing protein</fullName>
    </recommendedName>
</protein>
<dbReference type="SUPFAM" id="SSF88946">
    <property type="entry name" value="Sigma2 domain of RNA polymerase sigma factors"/>
    <property type="match status" value="1"/>
</dbReference>
<dbReference type="PROSITE" id="PS00715">
    <property type="entry name" value="SIGMA70_1"/>
    <property type="match status" value="1"/>
</dbReference>
<dbReference type="Proteomes" id="UP000266841">
    <property type="component" value="Unassembled WGS sequence"/>
</dbReference>
<dbReference type="NCBIfam" id="TIGR02937">
    <property type="entry name" value="sigma70-ECF"/>
    <property type="match status" value="1"/>
</dbReference>
<dbReference type="SUPFAM" id="SSF88659">
    <property type="entry name" value="Sigma3 and sigma4 domains of RNA polymerase sigma factors"/>
    <property type="match status" value="1"/>
</dbReference>
<dbReference type="InterPro" id="IPR036388">
    <property type="entry name" value="WH-like_DNA-bd_sf"/>
</dbReference>
<dbReference type="InterPro" id="IPR014284">
    <property type="entry name" value="RNA_pol_sigma-70_dom"/>
</dbReference>
<dbReference type="GO" id="GO:0006352">
    <property type="term" value="P:DNA-templated transcription initiation"/>
    <property type="evidence" value="ECO:0007669"/>
    <property type="project" value="InterPro"/>
</dbReference>
<dbReference type="OMA" id="ISKREWA"/>
<dbReference type="PRINTS" id="PR00046">
    <property type="entry name" value="SIGMA70FCT"/>
</dbReference>
<dbReference type="eggNOG" id="ENOG502SJXZ">
    <property type="taxonomic scope" value="Eukaryota"/>
</dbReference>
<dbReference type="InterPro" id="IPR007627">
    <property type="entry name" value="RNA_pol_sigma70_r2"/>
</dbReference>
<dbReference type="PANTHER" id="PTHR30603:SF47">
    <property type="entry name" value="RNA POLYMERASE SIGMA FACTOR SIGD, CHLOROPLASTIC"/>
    <property type="match status" value="1"/>
</dbReference>
<feature type="region of interest" description="Disordered" evidence="6">
    <location>
        <begin position="217"/>
        <end position="267"/>
    </location>
</feature>
<dbReference type="Gene3D" id="1.10.10.10">
    <property type="entry name" value="Winged helix-like DNA-binding domain superfamily/Winged helix DNA-binding domain"/>
    <property type="match status" value="1"/>
</dbReference>
<feature type="compositionally biased region" description="Basic and acidic residues" evidence="6">
    <location>
        <begin position="107"/>
        <end position="117"/>
    </location>
</feature>
<dbReference type="InterPro" id="IPR050239">
    <property type="entry name" value="Sigma-70_RNA_pol_init_factors"/>
</dbReference>
<dbReference type="Pfam" id="PF04542">
    <property type="entry name" value="Sigma70_r2"/>
    <property type="match status" value="1"/>
</dbReference>
<sequence length="583" mass="64202">MSSSDEDNCAAVVLTGPLHRRDNQHACRRNPVSAPPRGRGRLSSTRSRGLIASAALPICLLLAPDAGSALSPSSASVRASPKMGGGGSPLLDRAREMRRRRTAGTRADLDKDSHSADRSSLLGGPSLDNDGWSSALFGDGLPNSLEGVISDGRKRAAKANANTSKKRRAEEFDLYMEESAAVSSLIDDSRELVDGVRNGKGAEVDAEDILQRQARERRRRLDQNPAAAAKNNKRALVVRRSKLSSKTPAASVVSEKKQAKKKKGLSREDEYALARTIQSGARIHGIKSDFESKHSEPISKREWARLSEMSPSDLRRLVSDYRQAKQRLVSSNMGLVHAVARDLKRRAKYRSVSLDEIVQEGSLGLIRAAELFDPERGLRFSTYATIWIKGQLSHTNFDRDAITIPQRENTMRNKIQAAWTEIQAERGDAASARVRNPSVDDASVLADRIGLEPAVVERHLRKMSCVHNVLSLDYKYESHSRSGESDGAKTWESLSGDDADAAETAALRADVVSSLVQNLSEREANFMRYRYGLEDGNEHTLKECGERLGVHKETARLLQKSCLKKLREASNMESLQEYLLTVA</sequence>